<proteinExistence type="predicted"/>
<dbReference type="Proteomes" id="UP000229433">
    <property type="component" value="Unassembled WGS sequence"/>
</dbReference>
<organism evidence="1 2">
    <name type="scientific">Leeuwenhoekiella nanhaiensis</name>
    <dbReference type="NCBI Taxonomy" id="1655491"/>
    <lineage>
        <taxon>Bacteria</taxon>
        <taxon>Pseudomonadati</taxon>
        <taxon>Bacteroidota</taxon>
        <taxon>Flavobacteriia</taxon>
        <taxon>Flavobacteriales</taxon>
        <taxon>Flavobacteriaceae</taxon>
        <taxon>Leeuwenhoekiella</taxon>
    </lineage>
</organism>
<evidence type="ECO:0000313" key="2">
    <source>
        <dbReference type="Proteomes" id="UP000229433"/>
    </source>
</evidence>
<keyword evidence="2" id="KW-1185">Reference proteome</keyword>
<dbReference type="EMBL" id="NQXA01000008">
    <property type="protein sequence ID" value="PHQ29082.1"/>
    <property type="molecule type" value="Genomic_DNA"/>
</dbReference>
<comment type="caution">
    <text evidence="1">The sequence shown here is derived from an EMBL/GenBank/DDBJ whole genome shotgun (WGS) entry which is preliminary data.</text>
</comment>
<accession>A0A2G1VQN8</accession>
<dbReference type="AlphaFoldDB" id="A0A2G1VQN8"/>
<gene>
    <name evidence="1" type="ORF">CJ305_10740</name>
</gene>
<name>A0A2G1VQN8_9FLAO</name>
<reference evidence="1 2" key="1">
    <citation type="submission" date="2017-08" db="EMBL/GenBank/DDBJ databases">
        <title>The whole genome shortgun sequences of strain Leeuwenhoekiella nanhaiensis G18 from the South China Sea.</title>
        <authorList>
            <person name="Liu Q."/>
        </authorList>
    </citation>
    <scope>NUCLEOTIDE SEQUENCE [LARGE SCALE GENOMIC DNA]</scope>
    <source>
        <strain evidence="1 2">G18</strain>
    </source>
</reference>
<protein>
    <submittedName>
        <fullName evidence="1">Uncharacterized protein</fullName>
    </submittedName>
</protein>
<sequence>MLKTYLSILILIIVCCSGCENKTTVNFQIKNDTTFQIDSLSIEPNQNPDKVTGLKPNQNLDYQIDMSHVPKTDGSYFLSFRINDEQHLKRFGYYINGWPISDLYELTIKADTILIKEIP</sequence>
<evidence type="ECO:0000313" key="1">
    <source>
        <dbReference type="EMBL" id="PHQ29082.1"/>
    </source>
</evidence>